<dbReference type="GO" id="GO:0003677">
    <property type="term" value="F:DNA binding"/>
    <property type="evidence" value="ECO:0007669"/>
    <property type="project" value="InterPro"/>
</dbReference>
<accession>A0A5C6RPU5</accession>
<organism evidence="7 8">
    <name type="scientific">Vicingus serpentipes</name>
    <dbReference type="NCBI Taxonomy" id="1926625"/>
    <lineage>
        <taxon>Bacteria</taxon>
        <taxon>Pseudomonadati</taxon>
        <taxon>Bacteroidota</taxon>
        <taxon>Flavobacteriia</taxon>
        <taxon>Flavobacteriales</taxon>
        <taxon>Vicingaceae</taxon>
        <taxon>Vicingus</taxon>
    </lineage>
</organism>
<dbReference type="Pfam" id="PF08281">
    <property type="entry name" value="Sigma70_r4_2"/>
    <property type="match status" value="1"/>
</dbReference>
<dbReference type="InterPro" id="IPR013249">
    <property type="entry name" value="RNA_pol_sigma70_r4_t2"/>
</dbReference>
<dbReference type="InterPro" id="IPR007627">
    <property type="entry name" value="RNA_pol_sigma70_r2"/>
</dbReference>
<evidence type="ECO:0000313" key="8">
    <source>
        <dbReference type="Proteomes" id="UP000321721"/>
    </source>
</evidence>
<dbReference type="PANTHER" id="PTHR43133:SF46">
    <property type="entry name" value="RNA POLYMERASE SIGMA-70 FACTOR ECF SUBFAMILY"/>
    <property type="match status" value="1"/>
</dbReference>
<proteinExistence type="inferred from homology"/>
<dbReference type="Proteomes" id="UP000321721">
    <property type="component" value="Unassembled WGS sequence"/>
</dbReference>
<dbReference type="Pfam" id="PF04542">
    <property type="entry name" value="Sigma70_r2"/>
    <property type="match status" value="1"/>
</dbReference>
<dbReference type="GO" id="GO:0016987">
    <property type="term" value="F:sigma factor activity"/>
    <property type="evidence" value="ECO:0007669"/>
    <property type="project" value="UniProtKB-KW"/>
</dbReference>
<dbReference type="EMBL" id="VOOS01000005">
    <property type="protein sequence ID" value="TXB64391.1"/>
    <property type="molecule type" value="Genomic_DNA"/>
</dbReference>
<comment type="similarity">
    <text evidence="1">Belongs to the sigma-70 factor family. ECF subfamily.</text>
</comment>
<evidence type="ECO:0000259" key="5">
    <source>
        <dbReference type="Pfam" id="PF04542"/>
    </source>
</evidence>
<keyword evidence="8" id="KW-1185">Reference proteome</keyword>
<dbReference type="AlphaFoldDB" id="A0A5C6RPU5"/>
<sequence>MDNEQLVKKCLEKDPLAQKQLFDSFSRKMMGVCLRYSQDQEEAQDVLQMGFIKVFEKLHMYSSEGSLEGWIRKVIVNTALDNIRKNKKFNENIELDKVDFQLDNNSETGLDALSAKDLLKIIQEMPPGFRTVFNLYAIEGYSHKEIAEQLGVTVSTSKSQYSRAKVYLQKIIIEENIL</sequence>
<keyword evidence="4" id="KW-0804">Transcription</keyword>
<dbReference type="InterPro" id="IPR014284">
    <property type="entry name" value="RNA_pol_sigma-70_dom"/>
</dbReference>
<keyword evidence="2" id="KW-0805">Transcription regulation</keyword>
<evidence type="ECO:0000256" key="3">
    <source>
        <dbReference type="ARBA" id="ARBA00023082"/>
    </source>
</evidence>
<dbReference type="OrthoDB" id="1056775at2"/>
<dbReference type="Gene3D" id="1.10.1740.10">
    <property type="match status" value="1"/>
</dbReference>
<dbReference type="SUPFAM" id="SSF88946">
    <property type="entry name" value="Sigma2 domain of RNA polymerase sigma factors"/>
    <property type="match status" value="1"/>
</dbReference>
<dbReference type="PANTHER" id="PTHR43133">
    <property type="entry name" value="RNA POLYMERASE ECF-TYPE SIGMA FACTO"/>
    <property type="match status" value="1"/>
</dbReference>
<dbReference type="CDD" id="cd06171">
    <property type="entry name" value="Sigma70_r4"/>
    <property type="match status" value="1"/>
</dbReference>
<name>A0A5C6RPU5_9FLAO</name>
<dbReference type="Gene3D" id="1.10.10.10">
    <property type="entry name" value="Winged helix-like DNA-binding domain superfamily/Winged helix DNA-binding domain"/>
    <property type="match status" value="1"/>
</dbReference>
<feature type="domain" description="RNA polymerase sigma-70 region 2" evidence="5">
    <location>
        <begin position="21"/>
        <end position="88"/>
    </location>
</feature>
<evidence type="ECO:0000256" key="1">
    <source>
        <dbReference type="ARBA" id="ARBA00010641"/>
    </source>
</evidence>
<keyword evidence="3" id="KW-0731">Sigma factor</keyword>
<evidence type="ECO:0000259" key="6">
    <source>
        <dbReference type="Pfam" id="PF08281"/>
    </source>
</evidence>
<dbReference type="SUPFAM" id="SSF88659">
    <property type="entry name" value="Sigma3 and sigma4 domains of RNA polymerase sigma factors"/>
    <property type="match status" value="1"/>
</dbReference>
<evidence type="ECO:0000256" key="2">
    <source>
        <dbReference type="ARBA" id="ARBA00023015"/>
    </source>
</evidence>
<dbReference type="InterPro" id="IPR036388">
    <property type="entry name" value="WH-like_DNA-bd_sf"/>
</dbReference>
<gene>
    <name evidence="7" type="ORF">FRY74_10610</name>
</gene>
<protein>
    <submittedName>
        <fullName evidence="7">Sigma-70 family RNA polymerase sigma factor</fullName>
    </submittedName>
</protein>
<feature type="domain" description="RNA polymerase sigma factor 70 region 4 type 2" evidence="6">
    <location>
        <begin position="117"/>
        <end position="166"/>
    </location>
</feature>
<evidence type="ECO:0000256" key="4">
    <source>
        <dbReference type="ARBA" id="ARBA00023163"/>
    </source>
</evidence>
<dbReference type="InterPro" id="IPR013324">
    <property type="entry name" value="RNA_pol_sigma_r3/r4-like"/>
</dbReference>
<reference evidence="7 8" key="1">
    <citation type="submission" date="2019-08" db="EMBL/GenBank/DDBJ databases">
        <title>Genome of Vicingus serpentipes NCIMB 15042.</title>
        <authorList>
            <person name="Bowman J.P."/>
        </authorList>
    </citation>
    <scope>NUCLEOTIDE SEQUENCE [LARGE SCALE GENOMIC DNA]</scope>
    <source>
        <strain evidence="7 8">NCIMB 15042</strain>
    </source>
</reference>
<dbReference type="InterPro" id="IPR039425">
    <property type="entry name" value="RNA_pol_sigma-70-like"/>
</dbReference>
<comment type="caution">
    <text evidence="7">The sequence shown here is derived from an EMBL/GenBank/DDBJ whole genome shotgun (WGS) entry which is preliminary data.</text>
</comment>
<dbReference type="InterPro" id="IPR013325">
    <property type="entry name" value="RNA_pol_sigma_r2"/>
</dbReference>
<dbReference type="NCBIfam" id="TIGR02937">
    <property type="entry name" value="sigma70-ECF"/>
    <property type="match status" value="1"/>
</dbReference>
<evidence type="ECO:0000313" key="7">
    <source>
        <dbReference type="EMBL" id="TXB64391.1"/>
    </source>
</evidence>
<dbReference type="GO" id="GO:0006352">
    <property type="term" value="P:DNA-templated transcription initiation"/>
    <property type="evidence" value="ECO:0007669"/>
    <property type="project" value="InterPro"/>
</dbReference>